<dbReference type="RefSeq" id="WP_371841658.1">
    <property type="nucleotide sequence ID" value="NZ_JBGMEK010000148.1"/>
</dbReference>
<evidence type="ECO:0000313" key="3">
    <source>
        <dbReference type="EMBL" id="MFA0813828.1"/>
    </source>
</evidence>
<name>A0ABV4P821_9GAMM</name>
<accession>A0ABV4P821</accession>
<dbReference type="SUPFAM" id="SSF51215">
    <property type="entry name" value="Regulatory protein AraC"/>
    <property type="match status" value="1"/>
</dbReference>
<keyword evidence="4" id="KW-1185">Reference proteome</keyword>
<organism evidence="3 4">
    <name type="scientific">Microbulbifer epialgicus</name>
    <dbReference type="NCBI Taxonomy" id="393907"/>
    <lineage>
        <taxon>Bacteria</taxon>
        <taxon>Pseudomonadati</taxon>
        <taxon>Pseudomonadota</taxon>
        <taxon>Gammaproteobacteria</taxon>
        <taxon>Cellvibrionales</taxon>
        <taxon>Microbulbiferaceae</taxon>
        <taxon>Microbulbifer</taxon>
    </lineage>
</organism>
<reference evidence="3 4" key="1">
    <citation type="submission" date="2024-08" db="EMBL/GenBank/DDBJ databases">
        <authorList>
            <person name="Ishaq N."/>
        </authorList>
    </citation>
    <scope>NUCLEOTIDE SEQUENCE [LARGE SCALE GENOMIC DNA]</scope>
    <source>
        <strain evidence="3 4">DSM 18651</strain>
    </source>
</reference>
<dbReference type="InterPro" id="IPR014710">
    <property type="entry name" value="RmlC-like_jellyroll"/>
</dbReference>
<dbReference type="InterPro" id="IPR003313">
    <property type="entry name" value="AraC-bd"/>
</dbReference>
<dbReference type="Gene3D" id="2.60.120.10">
    <property type="entry name" value="Jelly Rolls"/>
    <property type="match status" value="1"/>
</dbReference>
<dbReference type="Proteomes" id="UP001569428">
    <property type="component" value="Unassembled WGS sequence"/>
</dbReference>
<keyword evidence="1" id="KW-0238">DNA-binding</keyword>
<sequence length="81" mass="9312">MQKEFSQMWRSSTHESIELFHAYFRNFNFNKHWHDELAVGIIQSGAEKLDYRGQTEIIPQGDIVAINPGEVHTGYTGSEEG</sequence>
<dbReference type="InterPro" id="IPR037923">
    <property type="entry name" value="HTH-like"/>
</dbReference>
<evidence type="ECO:0000259" key="2">
    <source>
        <dbReference type="Pfam" id="PF02311"/>
    </source>
</evidence>
<evidence type="ECO:0000313" key="4">
    <source>
        <dbReference type="Proteomes" id="UP001569428"/>
    </source>
</evidence>
<evidence type="ECO:0000256" key="1">
    <source>
        <dbReference type="ARBA" id="ARBA00023125"/>
    </source>
</evidence>
<protein>
    <submittedName>
        <fullName evidence="3">AraC family ligand binding domain-containing protein</fullName>
    </submittedName>
</protein>
<gene>
    <name evidence="3" type="ORF">ACCI49_23405</name>
</gene>
<comment type="caution">
    <text evidence="3">The sequence shown here is derived from an EMBL/GenBank/DDBJ whole genome shotgun (WGS) entry which is preliminary data.</text>
</comment>
<proteinExistence type="predicted"/>
<feature type="domain" description="AraC-type arabinose-binding/dimerisation" evidence="2">
    <location>
        <begin position="16"/>
        <end position="80"/>
    </location>
</feature>
<dbReference type="Pfam" id="PF02311">
    <property type="entry name" value="AraC_binding"/>
    <property type="match status" value="1"/>
</dbReference>
<dbReference type="EMBL" id="JBGMEK010000148">
    <property type="protein sequence ID" value="MFA0813828.1"/>
    <property type="molecule type" value="Genomic_DNA"/>
</dbReference>